<dbReference type="EMBL" id="AMWX01000012">
    <property type="protein sequence ID" value="EKO35922.1"/>
    <property type="molecule type" value="Genomic_DNA"/>
</dbReference>
<dbReference type="Proteomes" id="UP000010310">
    <property type="component" value="Unassembled WGS sequence"/>
</dbReference>
<keyword evidence="2" id="KW-1185">Reference proteome</keyword>
<dbReference type="STRING" id="1208365.B273_0713"/>
<evidence type="ECO:0000313" key="1">
    <source>
        <dbReference type="EMBL" id="EKO35922.1"/>
    </source>
</evidence>
<dbReference type="AlphaFoldDB" id="K6FB38"/>
<organism evidence="1 2">
    <name type="scientific">SAR86 cluster bacterium SAR86E</name>
    <dbReference type="NCBI Taxonomy" id="1208365"/>
    <lineage>
        <taxon>Bacteria</taxon>
        <taxon>Pseudomonadati</taxon>
        <taxon>Pseudomonadota</taxon>
        <taxon>Gammaproteobacteria</taxon>
        <taxon>SAR86 cluster</taxon>
    </lineage>
</organism>
<evidence type="ECO:0000313" key="2">
    <source>
        <dbReference type="Proteomes" id="UP000010310"/>
    </source>
</evidence>
<comment type="caution">
    <text evidence="1">The sequence shown here is derived from an EMBL/GenBank/DDBJ whole genome shotgun (WGS) entry which is preliminary data.</text>
</comment>
<reference evidence="1 2" key="1">
    <citation type="submission" date="2012-09" db="EMBL/GenBank/DDBJ databases">
        <authorList>
            <person name="Dupont C.L."/>
            <person name="Rusch D.B."/>
            <person name="Lombardo M.-J."/>
            <person name="Novotny M."/>
            <person name="Yee-Greenbaum J."/>
            <person name="Laskin R."/>
        </authorList>
    </citation>
    <scope>NUCLEOTIDE SEQUENCE [LARGE SCALE GENOMIC DNA]</scope>
    <source>
        <strain evidence="1">SAR86E</strain>
    </source>
</reference>
<gene>
    <name evidence="1" type="ORF">B273_0713</name>
</gene>
<name>K6FB38_9GAMM</name>
<protein>
    <submittedName>
        <fullName evidence="1">Uncharacterized protein</fullName>
    </submittedName>
</protein>
<sequence>MKIYTFNQRIENLFKSYFSDFQNIKINFQDHEIKIQVIDDDNFDSASLEIKEDTCLYQITFWDGYSQLEIIESLNERDAGKNIKRFMKKMIKILNR</sequence>
<accession>K6FB38</accession>
<proteinExistence type="predicted"/>